<sequence>MTDTPLMRSTEKERPDGNRKTGNGQCPGLWKRSFQKRKCGGHMFLWGEGLENTPCPPQWGVSGDWSPSSFREKGGGHGCQLQRPRLEAVTAASFRKATQGASGEHRRSTLEIVKQQPPPAWGLYTLYPAVYL</sequence>
<evidence type="ECO:0000313" key="2">
    <source>
        <dbReference type="EMBL" id="KAF6094816.1"/>
    </source>
</evidence>
<reference evidence="2 3" key="1">
    <citation type="journal article" date="2020" name="Nature">
        <title>Six reference-quality genomes reveal evolution of bat adaptations.</title>
        <authorList>
            <person name="Jebb D."/>
            <person name="Huang Z."/>
            <person name="Pippel M."/>
            <person name="Hughes G.M."/>
            <person name="Lavrichenko K."/>
            <person name="Devanna P."/>
            <person name="Winkler S."/>
            <person name="Jermiin L.S."/>
            <person name="Skirmuntt E.C."/>
            <person name="Katzourakis A."/>
            <person name="Burkitt-Gray L."/>
            <person name="Ray D.A."/>
            <person name="Sullivan K.A.M."/>
            <person name="Roscito J.G."/>
            <person name="Kirilenko B.M."/>
            <person name="Davalos L.M."/>
            <person name="Corthals A.P."/>
            <person name="Power M.L."/>
            <person name="Jones G."/>
            <person name="Ransome R.D."/>
            <person name="Dechmann D.K.N."/>
            <person name="Locatelli A.G."/>
            <person name="Puechmaille S.J."/>
            <person name="Fedrigo O."/>
            <person name="Jarvis E.D."/>
            <person name="Hiller M."/>
            <person name="Vernes S.C."/>
            <person name="Myers E.W."/>
            <person name="Teeling E.C."/>
        </authorList>
    </citation>
    <scope>NUCLEOTIDE SEQUENCE [LARGE SCALE GENOMIC DNA]</scope>
    <source>
        <strain evidence="2">Bat1K_MPI-CBG_1</strain>
    </source>
</reference>
<organism evidence="2 3">
    <name type="scientific">Phyllostomus discolor</name>
    <name type="common">pale spear-nosed bat</name>
    <dbReference type="NCBI Taxonomy" id="89673"/>
    <lineage>
        <taxon>Eukaryota</taxon>
        <taxon>Metazoa</taxon>
        <taxon>Chordata</taxon>
        <taxon>Craniata</taxon>
        <taxon>Vertebrata</taxon>
        <taxon>Euteleostomi</taxon>
        <taxon>Mammalia</taxon>
        <taxon>Eutheria</taxon>
        <taxon>Laurasiatheria</taxon>
        <taxon>Chiroptera</taxon>
        <taxon>Yangochiroptera</taxon>
        <taxon>Phyllostomidae</taxon>
        <taxon>Phyllostominae</taxon>
        <taxon>Phyllostomus</taxon>
    </lineage>
</organism>
<protein>
    <submittedName>
        <fullName evidence="2">Uncharacterized protein</fullName>
    </submittedName>
</protein>
<feature type="compositionally biased region" description="Basic and acidic residues" evidence="1">
    <location>
        <begin position="9"/>
        <end position="19"/>
    </location>
</feature>
<name>A0A833ZPM0_9CHIR</name>
<dbReference type="AlphaFoldDB" id="A0A833ZPM0"/>
<evidence type="ECO:0000313" key="3">
    <source>
        <dbReference type="Proteomes" id="UP000664940"/>
    </source>
</evidence>
<proteinExistence type="predicted"/>
<comment type="caution">
    <text evidence="2">The sequence shown here is derived from an EMBL/GenBank/DDBJ whole genome shotgun (WGS) entry which is preliminary data.</text>
</comment>
<feature type="region of interest" description="Disordered" evidence="1">
    <location>
        <begin position="1"/>
        <end position="28"/>
    </location>
</feature>
<dbReference type="EMBL" id="JABVXQ010000008">
    <property type="protein sequence ID" value="KAF6094816.1"/>
    <property type="molecule type" value="Genomic_DNA"/>
</dbReference>
<accession>A0A833ZPM0</accession>
<gene>
    <name evidence="2" type="ORF">HJG60_011906</name>
</gene>
<dbReference type="Proteomes" id="UP000664940">
    <property type="component" value="Unassembled WGS sequence"/>
</dbReference>
<evidence type="ECO:0000256" key="1">
    <source>
        <dbReference type="SAM" id="MobiDB-lite"/>
    </source>
</evidence>